<keyword evidence="1" id="KW-0175">Coiled coil</keyword>
<dbReference type="Proteomes" id="UP000254118">
    <property type="component" value="Unassembled WGS sequence"/>
</dbReference>
<dbReference type="EMBL" id="UFYA01000001">
    <property type="protein sequence ID" value="STD04738.1"/>
    <property type="molecule type" value="Genomic_DNA"/>
</dbReference>
<feature type="coiled-coil region" evidence="1">
    <location>
        <begin position="306"/>
        <end position="333"/>
    </location>
</feature>
<feature type="coiled-coil region" evidence="1">
    <location>
        <begin position="32"/>
        <end position="97"/>
    </location>
</feature>
<feature type="coiled-coil region" evidence="1">
    <location>
        <begin position="450"/>
        <end position="567"/>
    </location>
</feature>
<evidence type="ECO:0000313" key="4">
    <source>
        <dbReference type="Proteomes" id="UP000254118"/>
    </source>
</evidence>
<dbReference type="PANTHER" id="PTHR41259">
    <property type="entry name" value="DOUBLE-STRAND BREAK REPAIR RAD50 ATPASE, PUTATIVE-RELATED"/>
    <property type="match status" value="1"/>
</dbReference>
<dbReference type="SUPFAM" id="SSF52540">
    <property type="entry name" value="P-loop containing nucleoside triphosphate hydrolases"/>
    <property type="match status" value="1"/>
</dbReference>
<feature type="coiled-coil region" evidence="1">
    <location>
        <begin position="183"/>
        <end position="254"/>
    </location>
</feature>
<dbReference type="PANTHER" id="PTHR41259:SF1">
    <property type="entry name" value="DOUBLE-STRAND BREAK REPAIR RAD50 ATPASE, PUTATIVE-RELATED"/>
    <property type="match status" value="1"/>
</dbReference>
<gene>
    <name evidence="3" type="ORF">NCTC7915_00295</name>
</gene>
<evidence type="ECO:0000256" key="2">
    <source>
        <dbReference type="SAM" id="MobiDB-lite"/>
    </source>
</evidence>
<evidence type="ECO:0000313" key="3">
    <source>
        <dbReference type="EMBL" id="STD04738.1"/>
    </source>
</evidence>
<sequence>MLVATGTPSLLLSRANTPATSPPSTGRPKGEYEKALAHVAAARERRDAAQRAVEEVYRDVKRHANISASIVDLRVKVQEAENQAQQWATRREQADTAREREAAAKQALTEALRVQEDSQTQAARREVLIDDVAGRVQQVQEAEKDFATAAQQRTQMATRAEQVGEEITQAESHSRACRRAVAAARQRRRWSALEQEKQRLSERVARVDDVAARLGRARNELEELRVDAQLREKLETAEREVEAARIAQRAASARVTGRALAGSAAVEVDGAAVELGEDESEWVLCEPIEVVLPGVAAFRWVPEAGAAERIDQVRRAEREVERLLEECGVESMQEAHRQASRRVVVEAEIERGEAERSALLAGDEIGWMRDRLEEVEGALASVPLRMDGAEDKSDAADDGSEAALSALVEAEESAADEVERLRVRGEEAAVAAAQAREAATAAEANLVAGRRELQVRQSELEEARAQLSDEDVNERVVCAVAAVQEAQVQHEQARQAAQEAATGEEQLVAVERRVEGARSRLTDAERELVRIEAVLEQAGGQGRAEQLDEAASQLEVAEHDAQVVTRRAEAVRLLREVLREHSVQAKAAYVAPFRAEVERLGRLVYGPSFHVVVAEDLQVQERVLHGVNVPFESLSSGAKEQLSILVRLAVAQLVEPGEGVPVVIDDALGYSDPQRIVATTAAFETIGERAQVVMLTCTPGRYDGVRGARVVAVGQERFSVV</sequence>
<name>A0AA46GZM6_9MICO</name>
<feature type="compositionally biased region" description="Polar residues" evidence="2">
    <location>
        <begin position="1"/>
        <end position="24"/>
    </location>
</feature>
<protein>
    <submittedName>
        <fullName evidence="3">Uncharacterized conserved protein</fullName>
    </submittedName>
</protein>
<organism evidence="3 4">
    <name type="scientific">Dermatophilus congolensis</name>
    <dbReference type="NCBI Taxonomy" id="1863"/>
    <lineage>
        <taxon>Bacteria</taxon>
        <taxon>Bacillati</taxon>
        <taxon>Actinomycetota</taxon>
        <taxon>Actinomycetes</taxon>
        <taxon>Micrococcales</taxon>
        <taxon>Dermatophilaceae</taxon>
        <taxon>Dermatophilus</taxon>
    </lineage>
</organism>
<evidence type="ECO:0000256" key="1">
    <source>
        <dbReference type="SAM" id="Coils"/>
    </source>
</evidence>
<reference evidence="3 4" key="1">
    <citation type="submission" date="2018-06" db="EMBL/GenBank/DDBJ databases">
        <authorList>
            <consortium name="Pathogen Informatics"/>
            <person name="Doyle S."/>
        </authorList>
    </citation>
    <scope>NUCLEOTIDE SEQUENCE [LARGE SCALE GENOMIC DNA]</scope>
    <source>
        <strain evidence="3 4">NCTC7915</strain>
    </source>
</reference>
<feature type="region of interest" description="Disordered" evidence="2">
    <location>
        <begin position="1"/>
        <end position="31"/>
    </location>
</feature>
<proteinExistence type="predicted"/>
<accession>A0AA46GZM6</accession>
<comment type="caution">
    <text evidence="3">The sequence shown here is derived from an EMBL/GenBank/DDBJ whole genome shotgun (WGS) entry which is preliminary data.</text>
</comment>
<dbReference type="AlphaFoldDB" id="A0AA46GZM6"/>
<dbReference type="Gene3D" id="3.40.50.300">
    <property type="entry name" value="P-loop containing nucleotide triphosphate hydrolases"/>
    <property type="match status" value="1"/>
</dbReference>
<dbReference type="InterPro" id="IPR027417">
    <property type="entry name" value="P-loop_NTPase"/>
</dbReference>